<evidence type="ECO:0000313" key="9">
    <source>
        <dbReference type="EMBL" id="MFC1406064.1"/>
    </source>
</evidence>
<feature type="domain" description="OmpR/PhoB-type" evidence="8">
    <location>
        <begin position="1"/>
        <end position="93"/>
    </location>
</feature>
<evidence type="ECO:0000256" key="1">
    <source>
        <dbReference type="ARBA" id="ARBA00005820"/>
    </source>
</evidence>
<dbReference type="CDD" id="cd15831">
    <property type="entry name" value="BTAD"/>
    <property type="match status" value="1"/>
</dbReference>
<dbReference type="InterPro" id="IPR001867">
    <property type="entry name" value="OmpR/PhoB-type_DNA-bd"/>
</dbReference>
<dbReference type="Gene3D" id="3.40.50.300">
    <property type="entry name" value="P-loop containing nucleotide triphosphate hydrolases"/>
    <property type="match status" value="1"/>
</dbReference>
<feature type="compositionally biased region" description="Low complexity" evidence="7">
    <location>
        <begin position="254"/>
        <end position="264"/>
    </location>
</feature>
<feature type="region of interest" description="Disordered" evidence="7">
    <location>
        <begin position="1143"/>
        <end position="1176"/>
    </location>
</feature>
<feature type="DNA-binding region" description="OmpR/PhoB-type" evidence="6">
    <location>
        <begin position="1"/>
        <end position="93"/>
    </location>
</feature>
<dbReference type="PRINTS" id="PR00364">
    <property type="entry name" value="DISEASERSIST"/>
</dbReference>
<accession>A0ABV6UX60</accession>
<dbReference type="SUPFAM" id="SSF46894">
    <property type="entry name" value="C-terminal effector domain of the bipartite response regulators"/>
    <property type="match status" value="1"/>
</dbReference>
<evidence type="ECO:0000256" key="6">
    <source>
        <dbReference type="PROSITE-ProRule" id="PRU01091"/>
    </source>
</evidence>
<keyword evidence="2" id="KW-0902">Two-component regulatory system</keyword>
<feature type="region of interest" description="Disordered" evidence="7">
    <location>
        <begin position="254"/>
        <end position="275"/>
    </location>
</feature>
<evidence type="ECO:0000256" key="3">
    <source>
        <dbReference type="ARBA" id="ARBA00023015"/>
    </source>
</evidence>
<dbReference type="RefSeq" id="WP_198037624.1">
    <property type="nucleotide sequence ID" value="NZ_JBHEZZ010000026.1"/>
</dbReference>
<reference evidence="9 10" key="1">
    <citation type="submission" date="2024-09" db="EMBL/GenBank/DDBJ databases">
        <authorList>
            <person name="Lee S.D."/>
        </authorList>
    </citation>
    <scope>NUCLEOTIDE SEQUENCE [LARGE SCALE GENOMIC DNA]</scope>
    <source>
        <strain evidence="9 10">N1-5</strain>
    </source>
</reference>
<dbReference type="SUPFAM" id="SSF52540">
    <property type="entry name" value="P-loop containing nucleoside triphosphate hydrolases"/>
    <property type="match status" value="1"/>
</dbReference>
<dbReference type="SMART" id="SM00028">
    <property type="entry name" value="TPR"/>
    <property type="match status" value="7"/>
</dbReference>
<name>A0ABV6UX60_9ACTN</name>
<dbReference type="PROSITE" id="PS51755">
    <property type="entry name" value="OMPR_PHOB"/>
    <property type="match status" value="1"/>
</dbReference>
<comment type="similarity">
    <text evidence="1">Belongs to the AfsR/DnrI/RedD regulatory family.</text>
</comment>
<organism evidence="9 10">
    <name type="scientific">Streptacidiphilus cavernicola</name>
    <dbReference type="NCBI Taxonomy" id="3342716"/>
    <lineage>
        <taxon>Bacteria</taxon>
        <taxon>Bacillati</taxon>
        <taxon>Actinomycetota</taxon>
        <taxon>Actinomycetes</taxon>
        <taxon>Kitasatosporales</taxon>
        <taxon>Streptomycetaceae</taxon>
        <taxon>Streptacidiphilus</taxon>
    </lineage>
</organism>
<dbReference type="SMART" id="SM01043">
    <property type="entry name" value="BTAD"/>
    <property type="match status" value="1"/>
</dbReference>
<dbReference type="Gene3D" id="1.25.40.10">
    <property type="entry name" value="Tetratricopeptide repeat domain"/>
    <property type="match status" value="3"/>
</dbReference>
<dbReference type="Proteomes" id="UP001592528">
    <property type="component" value="Unassembled WGS sequence"/>
</dbReference>
<dbReference type="InterPro" id="IPR036388">
    <property type="entry name" value="WH-like_DNA-bd_sf"/>
</dbReference>
<dbReference type="SMART" id="SM00862">
    <property type="entry name" value="Trans_reg_C"/>
    <property type="match status" value="1"/>
</dbReference>
<keyword evidence="4 6" id="KW-0238">DNA-binding</keyword>
<keyword evidence="3" id="KW-0805">Transcription regulation</keyword>
<dbReference type="Pfam" id="PF03704">
    <property type="entry name" value="BTAD"/>
    <property type="match status" value="1"/>
</dbReference>
<dbReference type="InterPro" id="IPR005158">
    <property type="entry name" value="BTAD"/>
</dbReference>
<sequence length="1176" mass="126144">MRFGILGRLQVHDDRGRELPVPAARQRVLLAALLLRPNQVVPVEQLAEALWDGAQPPGSYATVRSYTQRLRTALGTDGRARIITRAPGYLIRTHEGELDHQCAQTLAARCEAALGRAQWEQARTDAVRALDLWRDTALVDIGSRLLQDAWHSRLEELRLRITERRIEAELQLGLAESLLPELADIVQRHPLREQPLGLLMSALARAGRRAEALSAYLDARATLVATNGIEPGPALRRLHQQILSDEYPTALRAPTATPAEPAGPLSMTHSQLPPETRHFTGRAAEVRTLVEVAGAPSSGTGGAAVAAVALIGGMGGIGKTALALHAAHRLRPSYPDRQLFLDLHGHDPETEPLTAPDALARLLRLLDVAPTRISGDPGERAALYRALLAGTRTLIVLDNAVSAAQVRPLLPGTSGCLVLATSRRRLTGLDEAHWVSLDTLSEAEALDLLDKVAGPGRIDTRDPDAVELMALCGFLPLAVRIVAARLRYHRALRIADLVAQLRDEGTRLGRLRDEDRDLAAVFASSYAALPEPEQRLFRLLGLVPGADFDVHTAAALSGSDRDIADRLLESLLDHNLLLQHESGRYRFHDLVRIHARTLGDSDGRSVKEYATALDRLTDHYLRTSVAADRFFVRHTRPAAASAGDRPVSDVASDGGPQLGDRAAAQSWLRAERANLIAAARAWPAQTVPIGCALSAFLQEEGPWDEVVALHQDAVRTAVERGDHLGAASMRWELGRVHNLTSDHRAAAVQLEQSLTAHRAAGDRHGEANALWELARSRSLAWDLASATDLDNQALRIFQDLGDRLGEANVRWALGNLAWSRWDLPTAASHFTEALGGFRELEHRLNEFDALTALGVVKWAAGDVHTAADLQRRALNLARSLGHRVNEAAALTELGRVHLATADLRAATATLNDALTLYRDLGLSSGVAAALGQLGQLHLAAGDIVSATRTLTESAALHNSLGAQFHEAHVQIFLGQALAALGDLPSARRALEQSVAWGLHRVPPLETRAKAELARILHAAGDTSAAATMLREAAAAYRATGDQGGLGLVHRYQGDLAADTGAVHDAVADYRDALTCARAADDLLGQAHASEGLAHGLERTGDRASAQALLREAVALHQRIGSVRLEAAAQAQLDAWAGRLSSATHLSTSPIPGPKAASPPEHIGGSSPAGGEAVHRS</sequence>
<dbReference type="PANTHER" id="PTHR35807">
    <property type="entry name" value="TRANSCRIPTIONAL REGULATOR REDD-RELATED"/>
    <property type="match status" value="1"/>
</dbReference>
<dbReference type="EMBL" id="JBHEZZ010000026">
    <property type="protein sequence ID" value="MFC1406064.1"/>
    <property type="molecule type" value="Genomic_DNA"/>
</dbReference>
<gene>
    <name evidence="9" type="ORF">ACEZDJ_32695</name>
</gene>
<evidence type="ECO:0000259" key="8">
    <source>
        <dbReference type="PROSITE" id="PS51755"/>
    </source>
</evidence>
<dbReference type="Pfam" id="PF00486">
    <property type="entry name" value="Trans_reg_C"/>
    <property type="match status" value="1"/>
</dbReference>
<dbReference type="InterPro" id="IPR016032">
    <property type="entry name" value="Sig_transdc_resp-reg_C-effctor"/>
</dbReference>
<dbReference type="InterPro" id="IPR027417">
    <property type="entry name" value="P-loop_NTPase"/>
</dbReference>
<comment type="caution">
    <text evidence="9">The sequence shown here is derived from an EMBL/GenBank/DDBJ whole genome shotgun (WGS) entry which is preliminary data.</text>
</comment>
<evidence type="ECO:0000256" key="2">
    <source>
        <dbReference type="ARBA" id="ARBA00023012"/>
    </source>
</evidence>
<dbReference type="InterPro" id="IPR051677">
    <property type="entry name" value="AfsR-DnrI-RedD_regulator"/>
</dbReference>
<dbReference type="SUPFAM" id="SSF48452">
    <property type="entry name" value="TPR-like"/>
    <property type="match status" value="4"/>
</dbReference>
<evidence type="ECO:0000256" key="5">
    <source>
        <dbReference type="ARBA" id="ARBA00023163"/>
    </source>
</evidence>
<dbReference type="InterPro" id="IPR019734">
    <property type="entry name" value="TPR_rpt"/>
</dbReference>
<keyword evidence="5" id="KW-0804">Transcription</keyword>
<protein>
    <submittedName>
        <fullName evidence="9">BTAD domain-containing putative transcriptional regulator</fullName>
    </submittedName>
</protein>
<evidence type="ECO:0000256" key="7">
    <source>
        <dbReference type="SAM" id="MobiDB-lite"/>
    </source>
</evidence>
<keyword evidence="10" id="KW-1185">Reference proteome</keyword>
<evidence type="ECO:0000256" key="4">
    <source>
        <dbReference type="ARBA" id="ARBA00023125"/>
    </source>
</evidence>
<dbReference type="Pfam" id="PF13424">
    <property type="entry name" value="TPR_12"/>
    <property type="match status" value="1"/>
</dbReference>
<evidence type="ECO:0000313" key="10">
    <source>
        <dbReference type="Proteomes" id="UP001592528"/>
    </source>
</evidence>
<dbReference type="InterPro" id="IPR011990">
    <property type="entry name" value="TPR-like_helical_dom_sf"/>
</dbReference>
<dbReference type="PANTHER" id="PTHR35807:SF1">
    <property type="entry name" value="TRANSCRIPTIONAL REGULATOR REDD"/>
    <property type="match status" value="1"/>
</dbReference>
<proteinExistence type="inferred from homology"/>
<dbReference type="Gene3D" id="1.10.10.10">
    <property type="entry name" value="Winged helix-like DNA-binding domain superfamily/Winged helix DNA-binding domain"/>
    <property type="match status" value="1"/>
</dbReference>